<comment type="caution">
    <text evidence="1">The sequence shown here is derived from an EMBL/GenBank/DDBJ whole genome shotgun (WGS) entry which is preliminary data.</text>
</comment>
<name>X6PA34_RETFI</name>
<proteinExistence type="predicted"/>
<dbReference type="EMBL" id="ASPP01002055">
    <property type="protein sequence ID" value="ETO34993.1"/>
    <property type="molecule type" value="Genomic_DNA"/>
</dbReference>
<sequence>MLCNGRCEKGFLQISKYVKNLTNDIIEEKVQNIFIHSIKNSNLSQITYSVIQIIAYYLDYAYNNYSGRSIKLQLNNMMKLHLSNFQSLFRYPSMYHQSNQGINNRLIELFVYFHKNFKQIFRKDYWFTYLFCKTLEKLNERQLNNVLEFLMDGLDDKGIQR</sequence>
<evidence type="ECO:0000313" key="2">
    <source>
        <dbReference type="Proteomes" id="UP000023152"/>
    </source>
</evidence>
<dbReference type="Proteomes" id="UP000023152">
    <property type="component" value="Unassembled WGS sequence"/>
</dbReference>
<evidence type="ECO:0000313" key="1">
    <source>
        <dbReference type="EMBL" id="ETO34993.1"/>
    </source>
</evidence>
<organism evidence="1 2">
    <name type="scientific">Reticulomyxa filosa</name>
    <dbReference type="NCBI Taxonomy" id="46433"/>
    <lineage>
        <taxon>Eukaryota</taxon>
        <taxon>Sar</taxon>
        <taxon>Rhizaria</taxon>
        <taxon>Retaria</taxon>
        <taxon>Foraminifera</taxon>
        <taxon>Monothalamids</taxon>
        <taxon>Reticulomyxidae</taxon>
        <taxon>Reticulomyxa</taxon>
    </lineage>
</organism>
<dbReference type="AlphaFoldDB" id="X6PA34"/>
<accession>X6PA34</accession>
<gene>
    <name evidence="1" type="ORF">RFI_02081</name>
</gene>
<reference evidence="1 2" key="1">
    <citation type="journal article" date="2013" name="Curr. Biol.">
        <title>The Genome of the Foraminiferan Reticulomyxa filosa.</title>
        <authorList>
            <person name="Glockner G."/>
            <person name="Hulsmann N."/>
            <person name="Schleicher M."/>
            <person name="Noegel A.A."/>
            <person name="Eichinger L."/>
            <person name="Gallinger C."/>
            <person name="Pawlowski J."/>
            <person name="Sierra R."/>
            <person name="Euteneuer U."/>
            <person name="Pillet L."/>
            <person name="Moustafa A."/>
            <person name="Platzer M."/>
            <person name="Groth M."/>
            <person name="Szafranski K."/>
            <person name="Schliwa M."/>
        </authorList>
    </citation>
    <scope>NUCLEOTIDE SEQUENCE [LARGE SCALE GENOMIC DNA]</scope>
</reference>
<protein>
    <submittedName>
        <fullName evidence="1">Uncharacterized protein</fullName>
    </submittedName>
</protein>
<keyword evidence="2" id="KW-1185">Reference proteome</keyword>